<protein>
    <recommendedName>
        <fullName evidence="5">N-acetyltransferase domain-containing protein</fullName>
    </recommendedName>
</protein>
<organism evidence="6 7">
    <name type="scientific">Oryza rufipogon</name>
    <name type="common">Brownbeard rice</name>
    <name type="synonym">Asian wild rice</name>
    <dbReference type="NCBI Taxonomy" id="4529"/>
    <lineage>
        <taxon>Eukaryota</taxon>
        <taxon>Viridiplantae</taxon>
        <taxon>Streptophyta</taxon>
        <taxon>Embryophyta</taxon>
        <taxon>Tracheophyta</taxon>
        <taxon>Spermatophyta</taxon>
        <taxon>Magnoliopsida</taxon>
        <taxon>Liliopsida</taxon>
        <taxon>Poales</taxon>
        <taxon>Poaceae</taxon>
        <taxon>BOP clade</taxon>
        <taxon>Oryzoideae</taxon>
        <taxon>Oryzeae</taxon>
        <taxon>Oryzinae</taxon>
        <taxon>Oryza</taxon>
    </lineage>
</organism>
<dbReference type="PANTHER" id="PTHR13256">
    <property type="entry name" value="N-ACETYLTRANSFERASE 9"/>
    <property type="match status" value="1"/>
</dbReference>
<dbReference type="eggNOG" id="KOG1652">
    <property type="taxonomic scope" value="Eukaryota"/>
</dbReference>
<dbReference type="InterPro" id="IPR016181">
    <property type="entry name" value="Acyl_CoA_acyltransferase"/>
</dbReference>
<accession>A0A0E0NQX7</accession>
<evidence type="ECO:0000256" key="2">
    <source>
        <dbReference type="ARBA" id="ARBA00022679"/>
    </source>
</evidence>
<evidence type="ECO:0000256" key="1">
    <source>
        <dbReference type="ARBA" id="ARBA00009342"/>
    </source>
</evidence>
<evidence type="ECO:0000256" key="3">
    <source>
        <dbReference type="ARBA" id="ARBA00023315"/>
    </source>
</evidence>
<dbReference type="HOGENOM" id="CLU_718418_0_0_1"/>
<reference evidence="6" key="2">
    <citation type="submission" date="2015-06" db="UniProtKB">
        <authorList>
            <consortium name="EnsemblPlants"/>
        </authorList>
    </citation>
    <scope>IDENTIFICATION</scope>
</reference>
<dbReference type="Pfam" id="PF02466">
    <property type="entry name" value="Tim17"/>
    <property type="match status" value="1"/>
</dbReference>
<name>A0A0E0NQX7_ORYRU</name>
<dbReference type="Gene3D" id="3.40.630.30">
    <property type="match status" value="1"/>
</dbReference>
<keyword evidence="3" id="KW-0012">Acyltransferase</keyword>
<keyword evidence="7" id="KW-1185">Reference proteome</keyword>
<dbReference type="Pfam" id="PF13302">
    <property type="entry name" value="Acetyltransf_3"/>
    <property type="match status" value="1"/>
</dbReference>
<dbReference type="FunFam" id="3.40.630.30:FF:000083">
    <property type="entry name" value="Acyl-CoA N-acyltransferases (NAT) superfamily protein"/>
    <property type="match status" value="1"/>
</dbReference>
<evidence type="ECO:0000256" key="4">
    <source>
        <dbReference type="SAM" id="MobiDB-lite"/>
    </source>
</evidence>
<dbReference type="eggNOG" id="KOG4135">
    <property type="taxonomic scope" value="Eukaryota"/>
</dbReference>
<evidence type="ECO:0000313" key="7">
    <source>
        <dbReference type="Proteomes" id="UP000008022"/>
    </source>
</evidence>
<dbReference type="EnsemblPlants" id="ORUFI03G06790.1">
    <property type="protein sequence ID" value="ORUFI03G06790.1"/>
    <property type="gene ID" value="ORUFI03G06790"/>
</dbReference>
<dbReference type="GO" id="GO:0008080">
    <property type="term" value="F:N-acetyltransferase activity"/>
    <property type="evidence" value="ECO:0007669"/>
    <property type="project" value="InterPro"/>
</dbReference>
<evidence type="ECO:0000313" key="6">
    <source>
        <dbReference type="EnsemblPlants" id="ORUFI03G06790.1"/>
    </source>
</evidence>
<reference evidence="7" key="1">
    <citation type="submission" date="2013-06" db="EMBL/GenBank/DDBJ databases">
        <authorList>
            <person name="Zhao Q."/>
        </authorList>
    </citation>
    <scope>NUCLEOTIDE SEQUENCE</scope>
    <source>
        <strain evidence="7">cv. W1943</strain>
    </source>
</reference>
<dbReference type="Proteomes" id="UP000008022">
    <property type="component" value="Unassembled WGS sequence"/>
</dbReference>
<comment type="similarity">
    <text evidence="1">Belongs to the acetyltransferase family. GNAT subfamily.</text>
</comment>
<dbReference type="SUPFAM" id="SSF55729">
    <property type="entry name" value="Acyl-CoA N-acyltransferases (Nat)"/>
    <property type="match status" value="1"/>
</dbReference>
<evidence type="ECO:0000259" key="5">
    <source>
        <dbReference type="Pfam" id="PF13302"/>
    </source>
</evidence>
<dbReference type="InterPro" id="IPR039135">
    <property type="entry name" value="NAT9-like"/>
</dbReference>
<sequence length="385" mass="40460">MESSSSAAAAVDGEDGGGSKRSWYAVGERAVLVPYLREHVPRYHGWMQDPALLEATASEPLSLDQEFDVHRSWTLDPLKHTFIVLDKDLIEGGFAVGDPHTEAMVGDVNIYMNDPDDLQLAEIEIMIAEHKSRGKGLGQEAILIMMAFAVEKYGIHTFRAKINESNTASLKLFRKLGFKDASYSSVFKERKRGGVRGGGAAAEGTSPNDGGASPPPLAAAPAVCFIRSAGDFAGGAFIGSIVGYGQGLFTKKGFKGSFSTAGSSAKTFAVLSGVQSLVVCLLRRLRGKDDIVNAGIAGCCTGLALSFPGTPQALLQSCATFAAFSCIMEGLNKQQAAMAQTLGGSALTVSHQNGGVLPPFTLPPLLDASDALSSCCQSLVLKPKH</sequence>
<dbReference type="PANTHER" id="PTHR13256:SF16">
    <property type="entry name" value="ALPHA_BETA-TUBULIN-N-ACETYLTRANSFERASE 9"/>
    <property type="match status" value="1"/>
</dbReference>
<feature type="region of interest" description="Disordered" evidence="4">
    <location>
        <begin position="193"/>
        <end position="213"/>
    </location>
</feature>
<keyword evidence="2" id="KW-0808">Transferase</keyword>
<feature type="domain" description="N-acetyltransferase" evidence="5">
    <location>
        <begin position="29"/>
        <end position="179"/>
    </location>
</feature>
<dbReference type="AlphaFoldDB" id="A0A0E0NQX7"/>
<proteinExistence type="inferred from homology"/>
<dbReference type="InterPro" id="IPR000182">
    <property type="entry name" value="GNAT_dom"/>
</dbReference>
<dbReference type="STRING" id="4529.A0A0E0NQX7"/>
<dbReference type="Gramene" id="ORUFI03G06790.1">
    <property type="protein sequence ID" value="ORUFI03G06790.1"/>
    <property type="gene ID" value="ORUFI03G06790"/>
</dbReference>